<gene>
    <name evidence="1" type="ORF">NCTC12195_02830</name>
</gene>
<organism evidence="1 2">
    <name type="scientific">Staphylococcus gallinarum</name>
    <dbReference type="NCBI Taxonomy" id="1293"/>
    <lineage>
        <taxon>Bacteria</taxon>
        <taxon>Bacillati</taxon>
        <taxon>Bacillota</taxon>
        <taxon>Bacilli</taxon>
        <taxon>Bacillales</taxon>
        <taxon>Staphylococcaceae</taxon>
        <taxon>Staphylococcus</taxon>
    </lineage>
</organism>
<keyword evidence="1" id="KW-0269">Exonuclease</keyword>
<name>A0A380FGM5_STAGA</name>
<keyword evidence="1" id="KW-0378">Hydrolase</keyword>
<accession>A0A380FGM5</accession>
<dbReference type="Proteomes" id="UP000255277">
    <property type="component" value="Unassembled WGS sequence"/>
</dbReference>
<protein>
    <submittedName>
        <fullName evidence="1">ATP-dependent exonuclease V alpha subunit</fullName>
    </submittedName>
</protein>
<evidence type="ECO:0000313" key="2">
    <source>
        <dbReference type="Proteomes" id="UP000255277"/>
    </source>
</evidence>
<dbReference type="AlphaFoldDB" id="A0A380FGM5"/>
<dbReference type="GO" id="GO:0004527">
    <property type="term" value="F:exonuclease activity"/>
    <property type="evidence" value="ECO:0007669"/>
    <property type="project" value="UniProtKB-KW"/>
</dbReference>
<keyword evidence="1" id="KW-0540">Nuclease</keyword>
<proteinExistence type="predicted"/>
<reference evidence="1 2" key="1">
    <citation type="submission" date="2018-06" db="EMBL/GenBank/DDBJ databases">
        <authorList>
            <consortium name="Pathogen Informatics"/>
            <person name="Doyle S."/>
        </authorList>
    </citation>
    <scope>NUCLEOTIDE SEQUENCE [LARGE SCALE GENOMIC DNA]</scope>
    <source>
        <strain evidence="1 2">NCTC12195</strain>
    </source>
</reference>
<evidence type="ECO:0000313" key="1">
    <source>
        <dbReference type="EMBL" id="SUM33372.1"/>
    </source>
</evidence>
<sequence>MNTHGQVRLTQLCSFLKDYFNNEEADTEAQQINEYVDADTILTETTMFKIDPMINMGQISPYDFIED</sequence>
<dbReference type="EMBL" id="UHDK01000001">
    <property type="protein sequence ID" value="SUM33372.1"/>
    <property type="molecule type" value="Genomic_DNA"/>
</dbReference>